<feature type="region of interest" description="Disordered" evidence="12">
    <location>
        <begin position="1"/>
        <end position="22"/>
    </location>
</feature>
<dbReference type="Pfam" id="PF03155">
    <property type="entry name" value="Alg6_Alg8"/>
    <property type="match status" value="1"/>
</dbReference>
<keyword evidence="4 11" id="KW-0328">Glycosyltransferase</keyword>
<evidence type="ECO:0000313" key="14">
    <source>
        <dbReference type="Proteomes" id="UP000070544"/>
    </source>
</evidence>
<dbReference type="EMBL" id="KQ965789">
    <property type="protein sequence ID" value="KXS12280.1"/>
    <property type="molecule type" value="Genomic_DNA"/>
</dbReference>
<feature type="transmembrane region" description="Helical" evidence="11">
    <location>
        <begin position="552"/>
        <end position="572"/>
    </location>
</feature>
<dbReference type="PANTHER" id="PTHR12413:SF2">
    <property type="entry name" value="DOLICHYL PYROPHOSPHATE GLC1MAN9GLCNAC2 ALPHA-1,3-GLUCOSYLTRANSFERASE-RELATED"/>
    <property type="match status" value="1"/>
</dbReference>
<protein>
    <recommendedName>
        <fullName evidence="11">Alpha-1,3-glucosyltransferase</fullName>
        <ecNumber evidence="11">2.4.1.-</ecNumber>
    </recommendedName>
</protein>
<keyword evidence="7 11" id="KW-0256">Endoplasmic reticulum</keyword>
<evidence type="ECO:0000256" key="7">
    <source>
        <dbReference type="ARBA" id="ARBA00022824"/>
    </source>
</evidence>
<evidence type="ECO:0000256" key="4">
    <source>
        <dbReference type="ARBA" id="ARBA00022676"/>
    </source>
</evidence>
<accession>A0A139A632</accession>
<dbReference type="UniPathway" id="UPA00378"/>
<dbReference type="PANTHER" id="PTHR12413">
    <property type="entry name" value="DOLICHYL GLYCOSYLTRANSFERASE"/>
    <property type="match status" value="1"/>
</dbReference>
<sequence>MACTSPSPPRSPGESSSSQESPLRTVKPDWTFIATLFCVSTAIKVLLFPAYRSTDFEVHRNWLAITYNLPLKSWYYEETSQWTLDYPPFFAFFEWTLAHTIVAPVAWLAGDWRTLELSADGYESWTTVVAQRMTVILSEVVLLGALIKLYYSPKVLPLETTSAKRNLLLGATFLNPGFLIVDSIHFQYNGFLFGVLLWSVAEIMEGNDLLGGAIFAGLLNFKHIFLYLAPAYFIYLLRHFCFGSDSTTNGKKGAGVATQSKDPLKSLKTFLSTFDFPNFLLLASSVLAVFCVSFLPFLASTPLAPLAHLSQIISRLFPFRRGLVHAYWAPNFWALYVALDRALALAFRLLRLPIDAEAMRSATRGVVEDVKFAVLGDVRPGVTVVATLVAMMPSLVHLWLSSGRGKNISPTPSSQRPQVVFLASLVSCAFASFIFGWHVHEKAVMLVTVPLLLLASIDQAYQSFVQPMNLISYYSLFPLLHRSNETLIKFTILAAYMLLTQDLFAKGAPTITAQLPLLTRLHTRAFPIVITLSEFILPIFAPAWAFAPLALTSVWCAVGLLGLWAQLTANTVSDVSKHPKNKTA</sequence>
<feature type="transmembrane region" description="Helical" evidence="11">
    <location>
        <begin position="172"/>
        <end position="201"/>
    </location>
</feature>
<dbReference type="OMA" id="YHSTDFD"/>
<keyword evidence="14" id="KW-1185">Reference proteome</keyword>
<comment type="subcellular location">
    <subcellularLocation>
        <location evidence="1 11">Endoplasmic reticulum membrane</location>
        <topology evidence="1 11">Multi-pass membrane protein</topology>
    </subcellularLocation>
</comment>
<gene>
    <name evidence="13" type="ORF">M427DRAFT_398297</name>
</gene>
<dbReference type="InterPro" id="IPR004856">
    <property type="entry name" value="Glyco_trans_ALG6/ALG8"/>
</dbReference>
<reference evidence="13 14" key="1">
    <citation type="journal article" date="2015" name="Genome Biol. Evol.">
        <title>Phylogenomic analyses indicate that early fungi evolved digesting cell walls of algal ancestors of land plants.</title>
        <authorList>
            <person name="Chang Y."/>
            <person name="Wang S."/>
            <person name="Sekimoto S."/>
            <person name="Aerts A.L."/>
            <person name="Choi C."/>
            <person name="Clum A."/>
            <person name="LaButti K.M."/>
            <person name="Lindquist E.A."/>
            <person name="Yee Ngan C."/>
            <person name="Ohm R.A."/>
            <person name="Salamov A.A."/>
            <person name="Grigoriev I.V."/>
            <person name="Spatafora J.W."/>
            <person name="Berbee M.L."/>
        </authorList>
    </citation>
    <scope>NUCLEOTIDE SEQUENCE [LARGE SCALE GENOMIC DNA]</scope>
    <source>
        <strain evidence="13 14">JEL478</strain>
    </source>
</reference>
<keyword evidence="8 11" id="KW-1133">Transmembrane helix</keyword>
<feature type="transmembrane region" description="Helical" evidence="11">
    <location>
        <begin position="213"/>
        <end position="237"/>
    </location>
</feature>
<feature type="compositionally biased region" description="Pro residues" evidence="12">
    <location>
        <begin position="1"/>
        <end position="11"/>
    </location>
</feature>
<keyword evidence="6 11" id="KW-0812">Transmembrane</keyword>
<feature type="transmembrane region" description="Helical" evidence="11">
    <location>
        <begin position="444"/>
        <end position="466"/>
    </location>
</feature>
<comment type="catalytic activity">
    <reaction evidence="10">
        <text>an alpha-D-Glc-(1-&gt;3)-alpha-D-Man-(1-&gt;2)-alpha-D-Man-(1-&gt;2)-alpha-D-Man-(1-&gt;3)-[alpha-D-Man-(1-&gt;2)-alpha-D-Man-(1-&gt;3)-[alpha-D-Man-(1-&gt;2)-alpha-D-Man-(1-&gt;6)]-alpha-D-Man-(1-&gt;6)]-beta-D-Man-(1-&gt;4)-beta-D-GlcNAc-(1-&gt;4)-alpha-D-GlcNAc-diphospho-di-trans,poly-cis-dolichol + a di-trans,poly-cis-dolichyl beta-D-glucosyl phosphate = an alpha-D-Glc-(1-&gt;3)-alpha-D-Glc-(1-&gt;3)-alpha-D-Man-(1-&gt;2)-alpha-D-Man-(1-&gt;2)-alpha-D-Man-(1-&gt;3)-[alpha-D-Man-(1-&gt;2)-alpha-D-Man-(1-&gt;3)-[alpha-D-Man-(1-&gt;2)-alpha-D-Man-(1-&gt;6)]-alpha-D-Man-(1-&gt;6)]-beta-D-Man-(1-&gt;4)-beta-D-GlcNAc-(1-&gt;4)-alpha-D-GlcNAc-diphospho-di-trans,poly-cis-dolichol + a di-trans,poly-cis-dolichyl phosphate + H(+)</text>
        <dbReference type="Rhea" id="RHEA:31307"/>
        <dbReference type="Rhea" id="RHEA-COMP:19498"/>
        <dbReference type="Rhea" id="RHEA-COMP:19502"/>
        <dbReference type="Rhea" id="RHEA-COMP:19521"/>
        <dbReference type="Rhea" id="RHEA-COMP:19522"/>
        <dbReference type="ChEBI" id="CHEBI:15378"/>
        <dbReference type="ChEBI" id="CHEBI:57525"/>
        <dbReference type="ChEBI" id="CHEBI:57683"/>
        <dbReference type="ChEBI" id="CHEBI:132521"/>
        <dbReference type="ChEBI" id="CHEBI:132522"/>
        <dbReference type="EC" id="2.4.1.265"/>
    </reaction>
    <physiologicalReaction direction="left-to-right" evidence="10">
        <dbReference type="Rhea" id="RHEA:31308"/>
    </physiologicalReaction>
</comment>
<feature type="transmembrane region" description="Helical" evidence="11">
    <location>
        <begin position="30"/>
        <end position="51"/>
    </location>
</feature>
<organism evidence="13 14">
    <name type="scientific">Gonapodya prolifera (strain JEL478)</name>
    <name type="common">Monoblepharis prolifera</name>
    <dbReference type="NCBI Taxonomy" id="1344416"/>
    <lineage>
        <taxon>Eukaryota</taxon>
        <taxon>Fungi</taxon>
        <taxon>Fungi incertae sedis</taxon>
        <taxon>Chytridiomycota</taxon>
        <taxon>Chytridiomycota incertae sedis</taxon>
        <taxon>Monoblepharidomycetes</taxon>
        <taxon>Monoblepharidales</taxon>
        <taxon>Gonapodyaceae</taxon>
        <taxon>Gonapodya</taxon>
    </lineage>
</organism>
<feature type="transmembrane region" description="Helical" evidence="11">
    <location>
        <begin position="279"/>
        <end position="299"/>
    </location>
</feature>
<feature type="compositionally biased region" description="Low complexity" evidence="12">
    <location>
        <begin position="12"/>
        <end position="22"/>
    </location>
</feature>
<dbReference type="AlphaFoldDB" id="A0A139A632"/>
<evidence type="ECO:0000256" key="10">
    <source>
        <dbReference type="ARBA" id="ARBA00047346"/>
    </source>
</evidence>
<feature type="transmembrane region" description="Helical" evidence="11">
    <location>
        <begin position="525"/>
        <end position="546"/>
    </location>
</feature>
<keyword evidence="9 11" id="KW-0472">Membrane</keyword>
<evidence type="ECO:0000256" key="3">
    <source>
        <dbReference type="ARBA" id="ARBA00008715"/>
    </source>
</evidence>
<evidence type="ECO:0000313" key="13">
    <source>
        <dbReference type="EMBL" id="KXS12280.1"/>
    </source>
</evidence>
<dbReference type="Proteomes" id="UP000070544">
    <property type="component" value="Unassembled WGS sequence"/>
</dbReference>
<dbReference type="GO" id="GO:0006487">
    <property type="term" value="P:protein N-linked glycosylation"/>
    <property type="evidence" value="ECO:0007669"/>
    <property type="project" value="TreeGrafter"/>
</dbReference>
<evidence type="ECO:0000256" key="9">
    <source>
        <dbReference type="ARBA" id="ARBA00023136"/>
    </source>
</evidence>
<evidence type="ECO:0000256" key="12">
    <source>
        <dbReference type="SAM" id="MobiDB-lite"/>
    </source>
</evidence>
<dbReference type="GO" id="GO:0042283">
    <property type="term" value="F:dolichyl pyrophosphate Glc1Man9GlcNAc2 alpha-1,3-glucosyltransferase activity"/>
    <property type="evidence" value="ECO:0007669"/>
    <property type="project" value="UniProtKB-EC"/>
</dbReference>
<feature type="transmembrane region" description="Helical" evidence="11">
    <location>
        <begin position="89"/>
        <end position="109"/>
    </location>
</feature>
<feature type="transmembrane region" description="Helical" evidence="11">
    <location>
        <begin position="420"/>
        <end position="437"/>
    </location>
</feature>
<name>A0A139A632_GONPJ</name>
<dbReference type="GO" id="GO:0005789">
    <property type="term" value="C:endoplasmic reticulum membrane"/>
    <property type="evidence" value="ECO:0007669"/>
    <property type="project" value="UniProtKB-SubCell"/>
</dbReference>
<evidence type="ECO:0000256" key="5">
    <source>
        <dbReference type="ARBA" id="ARBA00022679"/>
    </source>
</evidence>
<dbReference type="EC" id="2.4.1.-" evidence="11"/>
<dbReference type="STRING" id="1344416.A0A139A632"/>
<evidence type="ECO:0000256" key="8">
    <source>
        <dbReference type="ARBA" id="ARBA00022989"/>
    </source>
</evidence>
<comment type="similarity">
    <text evidence="3 11">Belongs to the ALG6/ALG8 glucosyltransferase family.</text>
</comment>
<evidence type="ECO:0000256" key="2">
    <source>
        <dbReference type="ARBA" id="ARBA00004922"/>
    </source>
</evidence>
<feature type="transmembrane region" description="Helical" evidence="11">
    <location>
        <begin position="381"/>
        <end position="400"/>
    </location>
</feature>
<evidence type="ECO:0000256" key="1">
    <source>
        <dbReference type="ARBA" id="ARBA00004477"/>
    </source>
</evidence>
<comment type="pathway">
    <text evidence="2 11">Protein modification; protein glycosylation.</text>
</comment>
<evidence type="ECO:0000256" key="6">
    <source>
        <dbReference type="ARBA" id="ARBA00022692"/>
    </source>
</evidence>
<feature type="transmembrane region" description="Helical" evidence="11">
    <location>
        <begin position="129"/>
        <end position="151"/>
    </location>
</feature>
<evidence type="ECO:0000256" key="11">
    <source>
        <dbReference type="RuleBase" id="RU363110"/>
    </source>
</evidence>
<keyword evidence="5 11" id="KW-0808">Transferase</keyword>
<dbReference type="OrthoDB" id="1689333at2759"/>
<proteinExistence type="inferred from homology"/>